<dbReference type="Gene3D" id="3.40.50.2000">
    <property type="entry name" value="Glycogen Phosphorylase B"/>
    <property type="match status" value="2"/>
</dbReference>
<comment type="caution">
    <text evidence="2">The sequence shown here is derived from an EMBL/GenBank/DDBJ whole genome shotgun (WGS) entry which is preliminary data.</text>
</comment>
<feature type="non-terminal residue" evidence="2">
    <location>
        <position position="1"/>
    </location>
</feature>
<proteinExistence type="predicted"/>
<gene>
    <name evidence="2" type="ORF">S01H1_14585</name>
</gene>
<feature type="domain" description="Glycosyl transferase family 1" evidence="1">
    <location>
        <begin position="1"/>
        <end position="138"/>
    </location>
</feature>
<dbReference type="PANTHER" id="PTHR12526">
    <property type="entry name" value="GLYCOSYLTRANSFERASE"/>
    <property type="match status" value="1"/>
</dbReference>
<dbReference type="Pfam" id="PF00534">
    <property type="entry name" value="Glycos_transf_1"/>
    <property type="match status" value="1"/>
</dbReference>
<dbReference type="InterPro" id="IPR001296">
    <property type="entry name" value="Glyco_trans_1"/>
</dbReference>
<protein>
    <recommendedName>
        <fullName evidence="1">Glycosyl transferase family 1 domain-containing protein</fullName>
    </recommendedName>
</protein>
<dbReference type="AlphaFoldDB" id="X0RX73"/>
<evidence type="ECO:0000313" key="2">
    <source>
        <dbReference type="EMBL" id="GAF67606.1"/>
    </source>
</evidence>
<reference evidence="2" key="1">
    <citation type="journal article" date="2014" name="Front. Microbiol.">
        <title>High frequency of phylogenetically diverse reductive dehalogenase-homologous genes in deep subseafloor sedimentary metagenomes.</title>
        <authorList>
            <person name="Kawai M."/>
            <person name="Futagami T."/>
            <person name="Toyoda A."/>
            <person name="Takaki Y."/>
            <person name="Nishi S."/>
            <person name="Hori S."/>
            <person name="Arai W."/>
            <person name="Tsubouchi T."/>
            <person name="Morono Y."/>
            <person name="Uchiyama I."/>
            <person name="Ito T."/>
            <person name="Fujiyama A."/>
            <person name="Inagaki F."/>
            <person name="Takami H."/>
        </authorList>
    </citation>
    <scope>NUCLEOTIDE SEQUENCE</scope>
    <source>
        <strain evidence="2">Expedition CK06-06</strain>
    </source>
</reference>
<accession>X0RX73</accession>
<dbReference type="SUPFAM" id="SSF53756">
    <property type="entry name" value="UDP-Glycosyltransferase/glycogen phosphorylase"/>
    <property type="match status" value="1"/>
</dbReference>
<dbReference type="GO" id="GO:0016757">
    <property type="term" value="F:glycosyltransferase activity"/>
    <property type="evidence" value="ECO:0007669"/>
    <property type="project" value="InterPro"/>
</dbReference>
<name>X0RX73_9ZZZZ</name>
<dbReference type="EMBL" id="BARS01007596">
    <property type="protein sequence ID" value="GAF67606.1"/>
    <property type="molecule type" value="Genomic_DNA"/>
</dbReference>
<organism evidence="2">
    <name type="scientific">marine sediment metagenome</name>
    <dbReference type="NCBI Taxonomy" id="412755"/>
    <lineage>
        <taxon>unclassified sequences</taxon>
        <taxon>metagenomes</taxon>
        <taxon>ecological metagenomes</taxon>
    </lineage>
</organism>
<evidence type="ECO:0000259" key="1">
    <source>
        <dbReference type="Pfam" id="PF00534"/>
    </source>
</evidence>
<sequence length="169" mass="18821">AAEKIRDKMEVKFIIAGKDLSESKECEKTLKRMTEDLGIAKDVSFTGFREDIARVMAALDILVLPSLGEPFGRVIIEAMACAKPVVATGSGGVPEIVEDGRTGLLVPMKNYHAISEAVMNLVNNKRLASEMGERGRKRAEDLFDIKKKVKRVENLYRKLLTVKTEKTRK</sequence>